<accession>A0A327WMJ7</accession>
<dbReference type="GO" id="GO:0016491">
    <property type="term" value="F:oxidoreductase activity"/>
    <property type="evidence" value="ECO:0007669"/>
    <property type="project" value="UniProtKB-KW"/>
</dbReference>
<protein>
    <submittedName>
        <fullName evidence="5">Glucose-fructose oxidoreductase</fullName>
    </submittedName>
</protein>
<dbReference type="AlphaFoldDB" id="A0A327WMJ7"/>
<dbReference type="Proteomes" id="UP000248790">
    <property type="component" value="Unassembled WGS sequence"/>
</dbReference>
<dbReference type="SUPFAM" id="SSF51735">
    <property type="entry name" value="NAD(P)-binding Rossmann-fold domains"/>
    <property type="match status" value="1"/>
</dbReference>
<dbReference type="PANTHER" id="PTHR22604">
    <property type="entry name" value="OXIDOREDUCTASES"/>
    <property type="match status" value="1"/>
</dbReference>
<evidence type="ECO:0000313" key="5">
    <source>
        <dbReference type="EMBL" id="RAJ92500.1"/>
    </source>
</evidence>
<dbReference type="InterPro" id="IPR055170">
    <property type="entry name" value="GFO_IDH_MocA-like_dom"/>
</dbReference>
<evidence type="ECO:0000256" key="1">
    <source>
        <dbReference type="ARBA" id="ARBA00010928"/>
    </source>
</evidence>
<feature type="domain" description="GFO/IDH/MocA-like oxidoreductase" evidence="4">
    <location>
        <begin position="171"/>
        <end position="285"/>
    </location>
</feature>
<dbReference type="InterPro" id="IPR050984">
    <property type="entry name" value="Gfo/Idh/MocA_domain"/>
</dbReference>
<evidence type="ECO:0000256" key="2">
    <source>
        <dbReference type="ARBA" id="ARBA00023002"/>
    </source>
</evidence>
<sequence length="363" mass="40346">MSSRRIFLQQAGLVASSLAFSPLTIAQSPKKDRLGVALVGLGYYSTDLLAPALQLTKNCYLAGIVTGTPSKAEQWIKKYNIPEKNVYSYDTFDKIADNPDIDVVYVVLPPSMHREYVIRAAKAGKHVWVEKPMAITEKECQDMIDACRKNKRLLAVGYRLQHEPNTQEWMKFLRDGKIGKIKMVSCSAGYNDNRTTHWKQKKEMGGGVMYDMGVYVLQGARLATGEEPISVTAQQFTTRPEIYKNGLDETTMAQLVFPSGARAAVQTSFGINMNFLHVTGEKGFLKMEPYSAYNGQKGEASGGVKIEHPYEVPRQQAMQMDDDAAAIMNNKPLIAPGEEGMRDIRIVEAIYRAAKSGQSVKLT</sequence>
<keyword evidence="6" id="KW-1185">Reference proteome</keyword>
<comment type="caution">
    <text evidence="5">The sequence shown here is derived from an EMBL/GenBank/DDBJ whole genome shotgun (WGS) entry which is preliminary data.</text>
</comment>
<keyword evidence="2" id="KW-0560">Oxidoreductase</keyword>
<name>A0A327WMJ7_LARAB</name>
<dbReference type="InterPro" id="IPR008354">
    <property type="entry name" value="Glc-Fru_OxRdtase_bac"/>
</dbReference>
<dbReference type="PANTHER" id="PTHR22604:SF105">
    <property type="entry name" value="TRANS-1,2-DIHYDROBENZENE-1,2-DIOL DEHYDROGENASE"/>
    <property type="match status" value="1"/>
</dbReference>
<dbReference type="OrthoDB" id="9795543at2"/>
<organism evidence="5 6">
    <name type="scientific">Larkinella arboricola</name>
    <dbReference type="NCBI Taxonomy" id="643671"/>
    <lineage>
        <taxon>Bacteria</taxon>
        <taxon>Pseudomonadati</taxon>
        <taxon>Bacteroidota</taxon>
        <taxon>Cytophagia</taxon>
        <taxon>Cytophagales</taxon>
        <taxon>Spirosomataceae</taxon>
        <taxon>Larkinella</taxon>
    </lineage>
</organism>
<dbReference type="Gene3D" id="3.30.360.10">
    <property type="entry name" value="Dihydrodipicolinate Reductase, domain 2"/>
    <property type="match status" value="1"/>
</dbReference>
<dbReference type="PRINTS" id="PR01775">
    <property type="entry name" value="GLFROXRDTASE"/>
</dbReference>
<evidence type="ECO:0000259" key="4">
    <source>
        <dbReference type="Pfam" id="PF22725"/>
    </source>
</evidence>
<gene>
    <name evidence="5" type="ORF">LX87_04830</name>
</gene>
<dbReference type="InterPro" id="IPR006311">
    <property type="entry name" value="TAT_signal"/>
</dbReference>
<evidence type="ECO:0000313" key="6">
    <source>
        <dbReference type="Proteomes" id="UP000248790"/>
    </source>
</evidence>
<proteinExistence type="inferred from homology"/>
<feature type="domain" description="Gfo/Idh/MocA-like oxidoreductase N-terminal" evidence="3">
    <location>
        <begin position="35"/>
        <end position="158"/>
    </location>
</feature>
<dbReference type="Pfam" id="PF22725">
    <property type="entry name" value="GFO_IDH_MocA_C3"/>
    <property type="match status" value="1"/>
</dbReference>
<dbReference type="Pfam" id="PF01408">
    <property type="entry name" value="GFO_IDH_MocA"/>
    <property type="match status" value="1"/>
</dbReference>
<evidence type="ECO:0000259" key="3">
    <source>
        <dbReference type="Pfam" id="PF01408"/>
    </source>
</evidence>
<reference evidence="5 6" key="1">
    <citation type="submission" date="2018-06" db="EMBL/GenBank/DDBJ databases">
        <title>Genomic Encyclopedia of Archaeal and Bacterial Type Strains, Phase II (KMG-II): from individual species to whole genera.</title>
        <authorList>
            <person name="Goeker M."/>
        </authorList>
    </citation>
    <scope>NUCLEOTIDE SEQUENCE [LARGE SCALE GENOMIC DNA]</scope>
    <source>
        <strain evidence="5 6">DSM 21851</strain>
    </source>
</reference>
<dbReference type="InterPro" id="IPR036291">
    <property type="entry name" value="NAD(P)-bd_dom_sf"/>
</dbReference>
<comment type="similarity">
    <text evidence="1">Belongs to the Gfo/Idh/MocA family.</text>
</comment>
<dbReference type="Gene3D" id="3.40.50.720">
    <property type="entry name" value="NAD(P)-binding Rossmann-like Domain"/>
    <property type="match status" value="1"/>
</dbReference>
<dbReference type="SUPFAM" id="SSF55347">
    <property type="entry name" value="Glyceraldehyde-3-phosphate dehydrogenase-like, C-terminal domain"/>
    <property type="match status" value="1"/>
</dbReference>
<dbReference type="GO" id="GO:0000166">
    <property type="term" value="F:nucleotide binding"/>
    <property type="evidence" value="ECO:0007669"/>
    <property type="project" value="InterPro"/>
</dbReference>
<dbReference type="EMBL" id="QLMC01000007">
    <property type="protein sequence ID" value="RAJ92500.1"/>
    <property type="molecule type" value="Genomic_DNA"/>
</dbReference>
<dbReference type="RefSeq" id="WP_111630850.1">
    <property type="nucleotide sequence ID" value="NZ_QLMC01000007.1"/>
</dbReference>
<dbReference type="PROSITE" id="PS51318">
    <property type="entry name" value="TAT"/>
    <property type="match status" value="1"/>
</dbReference>
<dbReference type="InterPro" id="IPR000683">
    <property type="entry name" value="Gfo/Idh/MocA-like_OxRdtase_N"/>
</dbReference>